<evidence type="ECO:0000313" key="2">
    <source>
        <dbReference type="Proteomes" id="UP000631553"/>
    </source>
</evidence>
<keyword evidence="2" id="KW-1185">Reference proteome</keyword>
<evidence type="ECO:0000313" key="1">
    <source>
        <dbReference type="EMBL" id="NYF59974.1"/>
    </source>
</evidence>
<gene>
    <name evidence="1" type="ORF">HDA35_005805</name>
</gene>
<comment type="caution">
    <text evidence="1">The sequence shown here is derived from an EMBL/GenBank/DDBJ whole genome shotgun (WGS) entry which is preliminary data.</text>
</comment>
<dbReference type="RefSeq" id="WP_179805563.1">
    <property type="nucleotide sequence ID" value="NZ_JACCCQ010000001.1"/>
</dbReference>
<protein>
    <recommendedName>
        <fullName evidence="3">DUF305 domain-containing protein</fullName>
    </recommendedName>
</protein>
<sequence>MAGEDGLTDPLDTWLAFAFTSPRIEQAVTAMADAQPLNQPPALATAAQAIITECDAKLERCRAALDAGAAPQW</sequence>
<dbReference type="Proteomes" id="UP000631553">
    <property type="component" value="Unassembled WGS sequence"/>
</dbReference>
<evidence type="ECO:0008006" key="3">
    <source>
        <dbReference type="Google" id="ProtNLM"/>
    </source>
</evidence>
<proteinExistence type="predicted"/>
<reference evidence="1 2" key="1">
    <citation type="submission" date="2020-07" db="EMBL/GenBank/DDBJ databases">
        <title>Sequencing the genomes of 1000 actinobacteria strains.</title>
        <authorList>
            <person name="Klenk H.-P."/>
        </authorList>
    </citation>
    <scope>NUCLEOTIDE SEQUENCE [LARGE SCALE GENOMIC DNA]</scope>
    <source>
        <strain evidence="1 2">DSM 43814</strain>
    </source>
</reference>
<organism evidence="1 2">
    <name type="scientific">Micromonospora purpureochromogenes</name>
    <dbReference type="NCBI Taxonomy" id="47872"/>
    <lineage>
        <taxon>Bacteria</taxon>
        <taxon>Bacillati</taxon>
        <taxon>Actinomycetota</taxon>
        <taxon>Actinomycetes</taxon>
        <taxon>Micromonosporales</taxon>
        <taxon>Micromonosporaceae</taxon>
        <taxon>Micromonospora</taxon>
    </lineage>
</organism>
<accession>A0ABX2RTW4</accession>
<name>A0ABX2RTW4_9ACTN</name>
<dbReference type="EMBL" id="JACCCQ010000001">
    <property type="protein sequence ID" value="NYF59974.1"/>
    <property type="molecule type" value="Genomic_DNA"/>
</dbReference>